<gene>
    <name evidence="1" type="ORF">APZ42_002126</name>
</gene>
<proteinExistence type="predicted"/>
<organism evidence="1 2">
    <name type="scientific">Daphnia magna</name>
    <dbReference type="NCBI Taxonomy" id="35525"/>
    <lineage>
        <taxon>Eukaryota</taxon>
        <taxon>Metazoa</taxon>
        <taxon>Ecdysozoa</taxon>
        <taxon>Arthropoda</taxon>
        <taxon>Crustacea</taxon>
        <taxon>Branchiopoda</taxon>
        <taxon>Diplostraca</taxon>
        <taxon>Cladocera</taxon>
        <taxon>Anomopoda</taxon>
        <taxon>Daphniidae</taxon>
        <taxon>Daphnia</taxon>
    </lineage>
</organism>
<accession>A0A164IHN7</accession>
<dbReference type="AlphaFoldDB" id="A0A164IHN7"/>
<protein>
    <submittedName>
        <fullName evidence="1">Putative Hemicentin-1</fullName>
    </submittedName>
</protein>
<keyword evidence="2" id="KW-1185">Reference proteome</keyword>
<comment type="caution">
    <text evidence="1">The sequence shown here is derived from an EMBL/GenBank/DDBJ whole genome shotgun (WGS) entry which is preliminary data.</text>
</comment>
<dbReference type="Gene3D" id="2.60.40.10">
    <property type="entry name" value="Immunoglobulins"/>
    <property type="match status" value="1"/>
</dbReference>
<evidence type="ECO:0000313" key="2">
    <source>
        <dbReference type="Proteomes" id="UP000076858"/>
    </source>
</evidence>
<dbReference type="InterPro" id="IPR036179">
    <property type="entry name" value="Ig-like_dom_sf"/>
</dbReference>
<dbReference type="InterPro" id="IPR037448">
    <property type="entry name" value="Zig-8"/>
</dbReference>
<dbReference type="InterPro" id="IPR013783">
    <property type="entry name" value="Ig-like_fold"/>
</dbReference>
<sequence>MLKKLKSWGIVVQYRTQTLNSTLVSLWLESLHFFKVTWIRIRDWHILTSGVLTYTADARFRVKHSETEASEWTLEIKFLQKRDEGTYYCQVRFPIFSILKR</sequence>
<reference evidence="1 2" key="1">
    <citation type="submission" date="2016-03" db="EMBL/GenBank/DDBJ databases">
        <title>EvidentialGene: Evidence-directed Construction of Genes on Genomes.</title>
        <authorList>
            <person name="Gilbert D.G."/>
            <person name="Choi J.-H."/>
            <person name="Mockaitis K."/>
            <person name="Colbourne J."/>
            <person name="Pfrender M."/>
        </authorList>
    </citation>
    <scope>NUCLEOTIDE SEQUENCE [LARGE SCALE GENOMIC DNA]</scope>
    <source>
        <strain evidence="1 2">Xinb3</strain>
        <tissue evidence="1">Complete organism</tissue>
    </source>
</reference>
<dbReference type="EMBL" id="LRGB01007230">
    <property type="protein sequence ID" value="KZS01267.1"/>
    <property type="molecule type" value="Genomic_DNA"/>
</dbReference>
<dbReference type="Proteomes" id="UP000076858">
    <property type="component" value="Unassembled WGS sequence"/>
</dbReference>
<dbReference type="OrthoDB" id="6356280at2759"/>
<dbReference type="STRING" id="35525.A0A164IHN7"/>
<dbReference type="PANTHER" id="PTHR23279">
    <property type="entry name" value="DEFECTIVE PROBOSCIS EXTENSION RESPONSE DPR -RELATED"/>
    <property type="match status" value="1"/>
</dbReference>
<evidence type="ECO:0000313" key="1">
    <source>
        <dbReference type="EMBL" id="KZS01267.1"/>
    </source>
</evidence>
<dbReference type="PANTHER" id="PTHR23279:SF46">
    <property type="entry name" value="DEFECTIVE PROBOSCIS EXTENSION RESPONSE 10, ISOFORM A-RELATED"/>
    <property type="match status" value="1"/>
</dbReference>
<dbReference type="GO" id="GO:0032589">
    <property type="term" value="C:neuron projection membrane"/>
    <property type="evidence" value="ECO:0007669"/>
    <property type="project" value="TreeGrafter"/>
</dbReference>
<dbReference type="SUPFAM" id="SSF48726">
    <property type="entry name" value="Immunoglobulin"/>
    <property type="match status" value="1"/>
</dbReference>
<dbReference type="GO" id="GO:0050808">
    <property type="term" value="P:synapse organization"/>
    <property type="evidence" value="ECO:0007669"/>
    <property type="project" value="TreeGrafter"/>
</dbReference>
<name>A0A164IHN7_9CRUS</name>